<dbReference type="EMBL" id="JAWZYT010002616">
    <property type="protein sequence ID" value="KAK4303096.1"/>
    <property type="molecule type" value="Genomic_DNA"/>
</dbReference>
<gene>
    <name evidence="3" type="ORF">Pmani_003209</name>
    <name evidence="2" type="ORF">Pmani_024863</name>
</gene>
<dbReference type="EMBL" id="JAWZYT010000231">
    <property type="protein sequence ID" value="KAK4326254.1"/>
    <property type="molecule type" value="Genomic_DNA"/>
</dbReference>
<dbReference type="Proteomes" id="UP001292094">
    <property type="component" value="Unassembled WGS sequence"/>
</dbReference>
<feature type="compositionally biased region" description="Basic and acidic residues" evidence="1">
    <location>
        <begin position="1"/>
        <end position="50"/>
    </location>
</feature>
<reference evidence="3" key="1">
    <citation type="submission" date="2023-11" db="EMBL/GenBank/DDBJ databases">
        <title>Genome assemblies of two species of porcelain crab, Petrolisthes cinctipes and Petrolisthes manimaculis (Anomura: Porcellanidae).</title>
        <authorList>
            <person name="Angst P."/>
        </authorList>
    </citation>
    <scope>NUCLEOTIDE SEQUENCE</scope>
    <source>
        <strain evidence="3">PB745_02</strain>
        <tissue evidence="3">Gill</tissue>
    </source>
</reference>
<evidence type="ECO:0000256" key="1">
    <source>
        <dbReference type="SAM" id="MobiDB-lite"/>
    </source>
</evidence>
<proteinExistence type="predicted"/>
<comment type="caution">
    <text evidence="3">The sequence shown here is derived from an EMBL/GenBank/DDBJ whole genome shotgun (WGS) entry which is preliminary data.</text>
</comment>
<protein>
    <submittedName>
        <fullName evidence="3">Uncharacterized protein</fullName>
    </submittedName>
</protein>
<feature type="region of interest" description="Disordered" evidence="1">
    <location>
        <begin position="1"/>
        <end position="71"/>
    </location>
</feature>
<name>A0AAE1UQ89_9EUCA</name>
<organism evidence="3 4">
    <name type="scientific">Petrolisthes manimaculis</name>
    <dbReference type="NCBI Taxonomy" id="1843537"/>
    <lineage>
        <taxon>Eukaryota</taxon>
        <taxon>Metazoa</taxon>
        <taxon>Ecdysozoa</taxon>
        <taxon>Arthropoda</taxon>
        <taxon>Crustacea</taxon>
        <taxon>Multicrustacea</taxon>
        <taxon>Malacostraca</taxon>
        <taxon>Eumalacostraca</taxon>
        <taxon>Eucarida</taxon>
        <taxon>Decapoda</taxon>
        <taxon>Pleocyemata</taxon>
        <taxon>Anomura</taxon>
        <taxon>Galatheoidea</taxon>
        <taxon>Porcellanidae</taxon>
        <taxon>Petrolisthes</taxon>
    </lineage>
</organism>
<evidence type="ECO:0000313" key="3">
    <source>
        <dbReference type="EMBL" id="KAK4326254.1"/>
    </source>
</evidence>
<dbReference type="AlphaFoldDB" id="A0AAE1UQ89"/>
<keyword evidence="4" id="KW-1185">Reference proteome</keyword>
<evidence type="ECO:0000313" key="4">
    <source>
        <dbReference type="Proteomes" id="UP001292094"/>
    </source>
</evidence>
<sequence length="71" mass="7869">MEAKTGKSGRECGGQERKSGLGGWRREKTRVDWRGRGQENKSGRKGRENVGEQAWKGGVDDRIPRVEGRGG</sequence>
<feature type="compositionally biased region" description="Basic and acidic residues" evidence="1">
    <location>
        <begin position="58"/>
        <end position="71"/>
    </location>
</feature>
<evidence type="ECO:0000313" key="2">
    <source>
        <dbReference type="EMBL" id="KAK4303096.1"/>
    </source>
</evidence>
<accession>A0AAE1UQ89</accession>